<evidence type="ECO:0000256" key="2">
    <source>
        <dbReference type="SAM" id="Phobius"/>
    </source>
</evidence>
<accession>A0ABM1MJ80</accession>
<proteinExistence type="predicted"/>
<evidence type="ECO:0000313" key="3">
    <source>
        <dbReference type="Proteomes" id="UP000695000"/>
    </source>
</evidence>
<keyword evidence="2" id="KW-1133">Transmembrane helix</keyword>
<feature type="transmembrane region" description="Helical" evidence="2">
    <location>
        <begin position="67"/>
        <end position="90"/>
    </location>
</feature>
<dbReference type="GeneID" id="108561279"/>
<keyword evidence="2" id="KW-0472">Membrane</keyword>
<protein>
    <submittedName>
        <fullName evidence="4">Uncharacterized protein LOC108561279 isoform X2</fullName>
    </submittedName>
</protein>
<sequence>MIGAMPAVAVRHERRKGQEKRSKRPSQLYIGGHWLPPTSPSPTPSPNGPHGTDSDDRLPEYYVCGKVSALQLIVGSILLGAIVLIVGLVQLAPNAADADHRYIFLAAGGGLLVAGLVMTGIRCFCMHCRHHRYSGNPEPPPQPPLPSVPIDAVHSIDVLVQRRDTQVRIQNQYQQKNVQIFKNKNVPSIDHRNPINNITRIRSNQRISPPLIYIIKQLPKPLISTTINFFKACFLPKRIDKK</sequence>
<evidence type="ECO:0000313" key="4">
    <source>
        <dbReference type="RefSeq" id="XP_017774630.1"/>
    </source>
</evidence>
<dbReference type="Proteomes" id="UP000695000">
    <property type="component" value="Unplaced"/>
</dbReference>
<keyword evidence="3" id="KW-1185">Reference proteome</keyword>
<name>A0ABM1MJ80_NICVS</name>
<dbReference type="RefSeq" id="XP_017774630.1">
    <property type="nucleotide sequence ID" value="XM_017919141.1"/>
</dbReference>
<keyword evidence="2" id="KW-0812">Transmembrane</keyword>
<evidence type="ECO:0000256" key="1">
    <source>
        <dbReference type="SAM" id="MobiDB-lite"/>
    </source>
</evidence>
<gene>
    <name evidence="4" type="primary">LOC108561279</name>
</gene>
<feature type="compositionally biased region" description="Pro residues" evidence="1">
    <location>
        <begin position="37"/>
        <end position="47"/>
    </location>
</feature>
<feature type="region of interest" description="Disordered" evidence="1">
    <location>
        <begin position="1"/>
        <end position="55"/>
    </location>
</feature>
<feature type="compositionally biased region" description="Basic residues" evidence="1">
    <location>
        <begin position="12"/>
        <end position="24"/>
    </location>
</feature>
<feature type="transmembrane region" description="Helical" evidence="2">
    <location>
        <begin position="102"/>
        <end position="125"/>
    </location>
</feature>
<reference evidence="4" key="1">
    <citation type="submission" date="2025-08" db="UniProtKB">
        <authorList>
            <consortium name="RefSeq"/>
        </authorList>
    </citation>
    <scope>IDENTIFICATION</scope>
    <source>
        <tissue evidence="4">Whole Larva</tissue>
    </source>
</reference>
<organism evidence="3 4">
    <name type="scientific">Nicrophorus vespilloides</name>
    <name type="common">Boreal carrion beetle</name>
    <dbReference type="NCBI Taxonomy" id="110193"/>
    <lineage>
        <taxon>Eukaryota</taxon>
        <taxon>Metazoa</taxon>
        <taxon>Ecdysozoa</taxon>
        <taxon>Arthropoda</taxon>
        <taxon>Hexapoda</taxon>
        <taxon>Insecta</taxon>
        <taxon>Pterygota</taxon>
        <taxon>Neoptera</taxon>
        <taxon>Endopterygota</taxon>
        <taxon>Coleoptera</taxon>
        <taxon>Polyphaga</taxon>
        <taxon>Staphyliniformia</taxon>
        <taxon>Silphidae</taxon>
        <taxon>Nicrophorinae</taxon>
        <taxon>Nicrophorus</taxon>
    </lineage>
</organism>